<accession>Q6AJ20</accession>
<dbReference type="Gene3D" id="1.20.120.160">
    <property type="entry name" value="HPT domain"/>
    <property type="match status" value="1"/>
</dbReference>
<sequence length="125" mass="13728">MWWIGDIYYILKGDTMCEEVSRTCIKKHLLEQFGLEEAQIDALIPRFCTAMIQNQQELDTAIASAVMADIARAAHKIKGALLNLGLQGAGDCALTIEQAAKQESVSFDFSGVSGKLAEILRPLQQ</sequence>
<evidence type="ECO:0000313" key="3">
    <source>
        <dbReference type="EMBL" id="CAG37660.1"/>
    </source>
</evidence>
<dbReference type="Proteomes" id="UP000000602">
    <property type="component" value="Chromosome"/>
</dbReference>
<evidence type="ECO:0000259" key="2">
    <source>
        <dbReference type="PROSITE" id="PS50894"/>
    </source>
</evidence>
<dbReference type="EMBL" id="CR522870">
    <property type="protein sequence ID" value="CAG37660.1"/>
    <property type="molecule type" value="Genomic_DNA"/>
</dbReference>
<feature type="domain" description="HPt" evidence="2">
    <location>
        <begin position="36"/>
        <end position="125"/>
    </location>
</feature>
<reference evidence="4" key="1">
    <citation type="journal article" date="2004" name="Environ. Microbiol.">
        <title>The genome of Desulfotalea psychrophila, a sulfate-reducing bacterium from permanently cold Arctic sediments.</title>
        <authorList>
            <person name="Rabus R."/>
            <person name="Ruepp A."/>
            <person name="Frickey T."/>
            <person name="Rattei T."/>
            <person name="Fartmann B."/>
            <person name="Stark M."/>
            <person name="Bauer M."/>
            <person name="Zibat A."/>
            <person name="Lombardot T."/>
            <person name="Becker I."/>
            <person name="Amann J."/>
            <person name="Gellner K."/>
            <person name="Teeling H."/>
            <person name="Leuschner W.D."/>
            <person name="Gloeckner F.-O."/>
            <person name="Lupas A.N."/>
            <person name="Amann R."/>
            <person name="Klenk H.-P."/>
        </authorList>
    </citation>
    <scope>NUCLEOTIDE SEQUENCE [LARGE SCALE GENOMIC DNA]</scope>
    <source>
        <strain evidence="4">DSM 12343 / LSv54</strain>
    </source>
</reference>
<dbReference type="STRING" id="177439.DP2931"/>
<protein>
    <recommendedName>
        <fullName evidence="2">HPt domain-containing protein</fullName>
    </recommendedName>
</protein>
<organism evidence="3 4">
    <name type="scientific">Desulfotalea psychrophila (strain LSv54 / DSM 12343)</name>
    <dbReference type="NCBI Taxonomy" id="177439"/>
    <lineage>
        <taxon>Bacteria</taxon>
        <taxon>Pseudomonadati</taxon>
        <taxon>Thermodesulfobacteriota</taxon>
        <taxon>Desulfobulbia</taxon>
        <taxon>Desulfobulbales</taxon>
        <taxon>Desulfocapsaceae</taxon>
        <taxon>Desulfotalea</taxon>
    </lineage>
</organism>
<dbReference type="InterPro" id="IPR036641">
    <property type="entry name" value="HPT_dom_sf"/>
</dbReference>
<dbReference type="KEGG" id="dps:DP2931"/>
<gene>
    <name evidence="3" type="ordered locus">DP2931</name>
</gene>
<evidence type="ECO:0000313" key="4">
    <source>
        <dbReference type="Proteomes" id="UP000000602"/>
    </source>
</evidence>
<proteinExistence type="predicted"/>
<evidence type="ECO:0000256" key="1">
    <source>
        <dbReference type="PROSITE-ProRule" id="PRU00110"/>
    </source>
</evidence>
<dbReference type="GO" id="GO:0000160">
    <property type="term" value="P:phosphorelay signal transduction system"/>
    <property type="evidence" value="ECO:0007669"/>
    <property type="project" value="InterPro"/>
</dbReference>
<keyword evidence="4" id="KW-1185">Reference proteome</keyword>
<dbReference type="Pfam" id="PF01627">
    <property type="entry name" value="Hpt"/>
    <property type="match status" value="1"/>
</dbReference>
<dbReference type="GO" id="GO:0004672">
    <property type="term" value="F:protein kinase activity"/>
    <property type="evidence" value="ECO:0007669"/>
    <property type="project" value="UniProtKB-ARBA"/>
</dbReference>
<dbReference type="SUPFAM" id="SSF47226">
    <property type="entry name" value="Histidine-containing phosphotransfer domain, HPT domain"/>
    <property type="match status" value="1"/>
</dbReference>
<dbReference type="AlphaFoldDB" id="Q6AJ20"/>
<dbReference type="HOGENOM" id="CLU_1989057_0_0_7"/>
<dbReference type="eggNOG" id="COG2198">
    <property type="taxonomic scope" value="Bacteria"/>
</dbReference>
<keyword evidence="1" id="KW-0597">Phosphoprotein</keyword>
<dbReference type="PROSITE" id="PS50894">
    <property type="entry name" value="HPT"/>
    <property type="match status" value="1"/>
</dbReference>
<feature type="modified residue" description="Phosphohistidine" evidence="1">
    <location>
        <position position="75"/>
    </location>
</feature>
<dbReference type="InterPro" id="IPR008207">
    <property type="entry name" value="Sig_transdc_His_kin_Hpt_dom"/>
</dbReference>
<name>Q6AJ20_DESPS</name>